<evidence type="ECO:0000256" key="1">
    <source>
        <dbReference type="ARBA" id="ARBA00001911"/>
    </source>
</evidence>
<dbReference type="RefSeq" id="WP_277191674.1">
    <property type="nucleotide sequence ID" value="NZ_JAROAV010000024.1"/>
</dbReference>
<evidence type="ECO:0000256" key="4">
    <source>
        <dbReference type="ARBA" id="ARBA00023239"/>
    </source>
</evidence>
<proteinExistence type="predicted"/>
<comment type="caution">
    <text evidence="6">The sequence shown here is derived from an EMBL/GenBank/DDBJ whole genome shotgun (WGS) entry which is preliminary data.</text>
</comment>
<dbReference type="InterPro" id="IPR001509">
    <property type="entry name" value="Epimerase_deHydtase"/>
</dbReference>
<dbReference type="PANTHER" id="PTHR43078">
    <property type="entry name" value="UDP-GLUCURONIC ACID DECARBOXYLASE-RELATED"/>
    <property type="match status" value="1"/>
</dbReference>
<evidence type="ECO:0000313" key="7">
    <source>
        <dbReference type="Proteomes" id="UP001528912"/>
    </source>
</evidence>
<evidence type="ECO:0000313" key="6">
    <source>
        <dbReference type="EMBL" id="MDF8264076.1"/>
    </source>
</evidence>
<organism evidence="6 7">
    <name type="scientific">Luteipulveratus flavus</name>
    <dbReference type="NCBI Taxonomy" id="3031728"/>
    <lineage>
        <taxon>Bacteria</taxon>
        <taxon>Bacillati</taxon>
        <taxon>Actinomycetota</taxon>
        <taxon>Actinomycetes</taxon>
        <taxon>Micrococcales</taxon>
        <taxon>Dermacoccaceae</taxon>
        <taxon>Luteipulveratus</taxon>
    </lineage>
</organism>
<keyword evidence="3" id="KW-0520">NAD</keyword>
<dbReference type="SUPFAM" id="SSF51735">
    <property type="entry name" value="NAD(P)-binding Rossmann-fold domains"/>
    <property type="match status" value="1"/>
</dbReference>
<feature type="domain" description="NAD-dependent epimerase/dehydratase" evidence="5">
    <location>
        <begin position="3"/>
        <end position="238"/>
    </location>
</feature>
<dbReference type="CDD" id="cd05230">
    <property type="entry name" value="UGD_SDR_e"/>
    <property type="match status" value="1"/>
</dbReference>
<evidence type="ECO:0000256" key="2">
    <source>
        <dbReference type="ARBA" id="ARBA00022793"/>
    </source>
</evidence>
<keyword evidence="4" id="KW-0456">Lyase</keyword>
<dbReference type="Pfam" id="PF01370">
    <property type="entry name" value="Epimerase"/>
    <property type="match status" value="1"/>
</dbReference>
<dbReference type="EMBL" id="JAROAV010000024">
    <property type="protein sequence ID" value="MDF8264076.1"/>
    <property type="molecule type" value="Genomic_DNA"/>
</dbReference>
<comment type="cofactor">
    <cofactor evidence="1">
        <name>NAD(+)</name>
        <dbReference type="ChEBI" id="CHEBI:57540"/>
    </cofactor>
</comment>
<reference evidence="6 7" key="1">
    <citation type="submission" date="2023-03" db="EMBL/GenBank/DDBJ databases">
        <title>YIM 133296 draft genome.</title>
        <authorList>
            <person name="Xiong L."/>
        </authorList>
    </citation>
    <scope>NUCLEOTIDE SEQUENCE [LARGE SCALE GENOMIC DNA]</scope>
    <source>
        <strain evidence="6 7">YIM 133296</strain>
    </source>
</reference>
<dbReference type="PANTHER" id="PTHR43078:SF6">
    <property type="entry name" value="UDP-GLUCURONIC ACID DECARBOXYLASE 1"/>
    <property type="match status" value="1"/>
</dbReference>
<dbReference type="Gene3D" id="3.40.50.720">
    <property type="entry name" value="NAD(P)-binding Rossmann-like Domain"/>
    <property type="match status" value="1"/>
</dbReference>
<evidence type="ECO:0000259" key="5">
    <source>
        <dbReference type="Pfam" id="PF01370"/>
    </source>
</evidence>
<dbReference type="InterPro" id="IPR036291">
    <property type="entry name" value="NAD(P)-bd_dom_sf"/>
</dbReference>
<gene>
    <name evidence="6" type="ORF">P4R38_07480</name>
</gene>
<sequence>MRVVVTGGAGFLGSHLCEKLLARGDEVVAVDNFCTGDPANVAHLAHEDGFELRRLDVSEPFTVDGPVDAVLHFASPASPVDYLRMPIETLRVGSAGTQNALDLAEARGARLVLASTSEVYGDPEIHPQPESYWGNVNPVGPRGVYDEAKRFAEALTLAYRQSRGVNTGIVRIFNTFGPRMRPNDGRAIPNFVRQALAGDPVTVSGDGSQTRSICYVDDLVEAILRMMDSDHSGPVNIGNPHEISMKDLADWIVRLTASSSPITFIERPIDDPTVRRPDTTLASTLLGWEPRIPIEDALKWTIGWFRDRPIGTQPLSAAATQEILGGSDNR</sequence>
<dbReference type="InterPro" id="IPR044516">
    <property type="entry name" value="UXS-like"/>
</dbReference>
<keyword evidence="2" id="KW-0210">Decarboxylase</keyword>
<accession>A0ABT6C557</accession>
<dbReference type="Proteomes" id="UP001528912">
    <property type="component" value="Unassembled WGS sequence"/>
</dbReference>
<evidence type="ECO:0000256" key="3">
    <source>
        <dbReference type="ARBA" id="ARBA00023027"/>
    </source>
</evidence>
<keyword evidence="7" id="KW-1185">Reference proteome</keyword>
<protein>
    <submittedName>
        <fullName evidence="6">SDR family oxidoreductase</fullName>
    </submittedName>
</protein>
<name>A0ABT6C557_9MICO</name>